<protein>
    <submittedName>
        <fullName evidence="4">Uncharacterized protein</fullName>
    </submittedName>
</protein>
<keyword evidence="1" id="KW-0677">Repeat</keyword>
<evidence type="ECO:0000313" key="4">
    <source>
        <dbReference type="EMBL" id="RVE68201.1"/>
    </source>
</evidence>
<gene>
    <name evidence="4" type="ORF">OJAV_G00090430</name>
</gene>
<dbReference type="InterPro" id="IPR002110">
    <property type="entry name" value="Ankyrin_rpt"/>
</dbReference>
<evidence type="ECO:0000256" key="1">
    <source>
        <dbReference type="ARBA" id="ARBA00022737"/>
    </source>
</evidence>
<dbReference type="Proteomes" id="UP000283210">
    <property type="component" value="Chromosome 9"/>
</dbReference>
<dbReference type="SUPFAM" id="SSF48403">
    <property type="entry name" value="Ankyrin repeat"/>
    <property type="match status" value="1"/>
</dbReference>
<dbReference type="Pfam" id="PF12796">
    <property type="entry name" value="Ank_2"/>
    <property type="match status" value="1"/>
</dbReference>
<dbReference type="OrthoDB" id="448455at2759"/>
<feature type="repeat" description="ANK" evidence="3">
    <location>
        <begin position="126"/>
        <end position="158"/>
    </location>
</feature>
<accession>A0A3S2M589</accession>
<organism evidence="4 5">
    <name type="scientific">Oryzias javanicus</name>
    <name type="common">Javanese ricefish</name>
    <name type="synonym">Aplocheilus javanicus</name>
    <dbReference type="NCBI Taxonomy" id="123683"/>
    <lineage>
        <taxon>Eukaryota</taxon>
        <taxon>Metazoa</taxon>
        <taxon>Chordata</taxon>
        <taxon>Craniata</taxon>
        <taxon>Vertebrata</taxon>
        <taxon>Euteleostomi</taxon>
        <taxon>Actinopterygii</taxon>
        <taxon>Neopterygii</taxon>
        <taxon>Teleostei</taxon>
        <taxon>Neoteleostei</taxon>
        <taxon>Acanthomorphata</taxon>
        <taxon>Ovalentaria</taxon>
        <taxon>Atherinomorphae</taxon>
        <taxon>Beloniformes</taxon>
        <taxon>Adrianichthyidae</taxon>
        <taxon>Oryziinae</taxon>
        <taxon>Oryzias</taxon>
    </lineage>
</organism>
<dbReference type="Gene3D" id="1.25.40.20">
    <property type="entry name" value="Ankyrin repeat-containing domain"/>
    <property type="match status" value="2"/>
</dbReference>
<dbReference type="EMBL" id="CM012445">
    <property type="protein sequence ID" value="RVE68201.1"/>
    <property type="molecule type" value="Genomic_DNA"/>
</dbReference>
<dbReference type="SMART" id="SM00248">
    <property type="entry name" value="ANK"/>
    <property type="match status" value="3"/>
</dbReference>
<reference evidence="4 5" key="2">
    <citation type="submission" date="2019-01" db="EMBL/GenBank/DDBJ databases">
        <title>A chromosome length genome reference of the Java medaka (oryzias javanicus).</title>
        <authorList>
            <person name="Herpin A."/>
            <person name="Takehana Y."/>
            <person name="Naruse K."/>
            <person name="Ansai S."/>
            <person name="Kawaguchi M."/>
        </authorList>
    </citation>
    <scope>NUCLEOTIDE SEQUENCE [LARGE SCALE GENOMIC DNA]</scope>
    <source>
        <strain evidence="4">RS831</strain>
        <tissue evidence="4">Whole body</tissue>
    </source>
</reference>
<dbReference type="InterPro" id="IPR036770">
    <property type="entry name" value="Ankyrin_rpt-contain_sf"/>
</dbReference>
<proteinExistence type="predicted"/>
<feature type="repeat" description="ANK" evidence="3">
    <location>
        <begin position="93"/>
        <end position="125"/>
    </location>
</feature>
<keyword evidence="5" id="KW-1185">Reference proteome</keyword>
<dbReference type="PANTHER" id="PTHR24171">
    <property type="entry name" value="ANKYRIN REPEAT DOMAIN-CONTAINING PROTEIN 39-RELATED"/>
    <property type="match status" value="1"/>
</dbReference>
<sequence length="208" mass="23648">MEKRASALRTMIKERFPKRGTLDPRKWMEQENVSELDDLTPTKASDNEMDNGFNDEEMLLEAEKQFIEAAKRNDVESMKVLGKGLNANAKNAHDRTALHFAAAGRGSEAVQYLLQRRVKVDQKDKYGMTPIHLASWFGSLEILKLLVQAGAERKIENEEGLNMMHCSAINNHTDILEYIINDLQMKELDKDDQSGRRPFALGGRARLC</sequence>
<dbReference type="PROSITE" id="PS50088">
    <property type="entry name" value="ANK_REPEAT"/>
    <property type="match status" value="2"/>
</dbReference>
<keyword evidence="2 3" id="KW-0040">ANK repeat</keyword>
<dbReference type="AlphaFoldDB" id="A0A3S2M589"/>
<evidence type="ECO:0000256" key="2">
    <source>
        <dbReference type="ARBA" id="ARBA00023043"/>
    </source>
</evidence>
<reference evidence="4 5" key="1">
    <citation type="submission" date="2018-11" db="EMBL/GenBank/DDBJ databases">
        <authorList>
            <person name="Lopez-Roques C."/>
            <person name="Donnadieu C."/>
            <person name="Bouchez O."/>
            <person name="Klopp C."/>
            <person name="Cabau C."/>
            <person name="Zahm M."/>
        </authorList>
    </citation>
    <scope>NUCLEOTIDE SEQUENCE [LARGE SCALE GENOMIC DNA]</scope>
    <source>
        <strain evidence="4">RS831</strain>
        <tissue evidence="4">Whole body</tissue>
    </source>
</reference>
<name>A0A3S2M589_ORYJA</name>
<dbReference type="PROSITE" id="PS50297">
    <property type="entry name" value="ANK_REP_REGION"/>
    <property type="match status" value="2"/>
</dbReference>
<evidence type="ECO:0000256" key="3">
    <source>
        <dbReference type="PROSITE-ProRule" id="PRU00023"/>
    </source>
</evidence>
<dbReference type="PANTHER" id="PTHR24171:SF9">
    <property type="entry name" value="ANKYRIN REPEAT DOMAIN-CONTAINING PROTEIN 39"/>
    <property type="match status" value="1"/>
</dbReference>
<evidence type="ECO:0000313" key="5">
    <source>
        <dbReference type="Proteomes" id="UP000283210"/>
    </source>
</evidence>